<sequence>MSYEFIEQEDDIYGVKLQNGQWNGMIGRIASKHADVGLGPIIQDGERKMVVDFTIPYYDSAGLTMLISDNVDQALGPFFFLEVFTTPVWICCVSCVAVVSVLVYIMDKFSPYSYQNQAVLKDGPSEGTIFTLKESIWYVLGACTQQGESLDPRSISTRILITGHWIFVVIMVSMFSANLSARLTVSGLKEEIKSLEQLAVQTDVRYPITERYGTIFKRMSEWGFTTSTTDSLDHVRKGSVVFMESPLAAYYIASSCDLKQLGERIGSWHYGIALAPKSFLTPSFNAMILRMKAENELDKLEKKWWSTNVTTCPETSTTNGFGIEQVGGMFILLTCGFITGGIILAIELIVFHVLVRRAEKKTQEAEAQDARNETKLSLPSPLVTVPKIETHSVHSSTTTLRSNDEDVEKADNGNTTATAPSRNELRPPTYDEYPNPNVTP</sequence>
<evidence type="ECO:0000256" key="12">
    <source>
        <dbReference type="PIRSR" id="PIRSR601508-1"/>
    </source>
</evidence>
<evidence type="ECO:0000256" key="2">
    <source>
        <dbReference type="ARBA" id="ARBA00022448"/>
    </source>
</evidence>
<gene>
    <name evidence="18" type="ORF">ECPE_LOCUS5199</name>
</gene>
<dbReference type="OrthoDB" id="5984008at2759"/>
<evidence type="ECO:0000256" key="15">
    <source>
        <dbReference type="SAM" id="MobiDB-lite"/>
    </source>
</evidence>
<feature type="domain" description="Ionotropic glutamate receptor C-terminal" evidence="17">
    <location>
        <begin position="1"/>
        <end position="307"/>
    </location>
</feature>
<feature type="transmembrane region" description="Helical" evidence="16">
    <location>
        <begin position="329"/>
        <end position="355"/>
    </location>
</feature>
<dbReference type="SMART" id="SM00079">
    <property type="entry name" value="PBPe"/>
    <property type="match status" value="1"/>
</dbReference>
<reference evidence="18 19" key="1">
    <citation type="submission" date="2018-11" db="EMBL/GenBank/DDBJ databases">
        <authorList>
            <consortium name="Pathogen Informatics"/>
        </authorList>
    </citation>
    <scope>NUCLEOTIDE SEQUENCE [LARGE SCALE GENOMIC DNA]</scope>
    <source>
        <strain evidence="18 19">Egypt</strain>
    </source>
</reference>
<keyword evidence="11" id="KW-0407">Ion channel</keyword>
<feature type="region of interest" description="Disordered" evidence="15">
    <location>
        <begin position="389"/>
        <end position="440"/>
    </location>
</feature>
<evidence type="ECO:0000313" key="19">
    <source>
        <dbReference type="Proteomes" id="UP000272942"/>
    </source>
</evidence>
<organism evidence="18 19">
    <name type="scientific">Echinostoma caproni</name>
    <dbReference type="NCBI Taxonomy" id="27848"/>
    <lineage>
        <taxon>Eukaryota</taxon>
        <taxon>Metazoa</taxon>
        <taxon>Spiralia</taxon>
        <taxon>Lophotrochozoa</taxon>
        <taxon>Platyhelminthes</taxon>
        <taxon>Trematoda</taxon>
        <taxon>Digenea</taxon>
        <taxon>Plagiorchiida</taxon>
        <taxon>Echinostomata</taxon>
        <taxon>Echinostomatoidea</taxon>
        <taxon>Echinostomatidae</taxon>
        <taxon>Echinostoma</taxon>
    </lineage>
</organism>
<evidence type="ECO:0000256" key="16">
    <source>
        <dbReference type="SAM" id="Phobius"/>
    </source>
</evidence>
<comment type="subcellular location">
    <subcellularLocation>
        <location evidence="1">Cell membrane</location>
        <topology evidence="1">Multi-pass membrane protein</topology>
    </subcellularLocation>
</comment>
<evidence type="ECO:0000256" key="10">
    <source>
        <dbReference type="ARBA" id="ARBA00023286"/>
    </source>
</evidence>
<feature type="compositionally biased region" description="Polar residues" evidence="15">
    <location>
        <begin position="412"/>
        <end position="421"/>
    </location>
</feature>
<protein>
    <recommendedName>
        <fullName evidence="17">Ionotropic glutamate receptor C-terminal domain-containing protein</fullName>
    </recommendedName>
</protein>
<feature type="binding site" evidence="12">
    <location>
        <position position="40"/>
    </location>
    <ligand>
        <name>L-glutamate</name>
        <dbReference type="ChEBI" id="CHEBI:29985"/>
    </ligand>
</feature>
<dbReference type="GO" id="GO:0015276">
    <property type="term" value="F:ligand-gated monoatomic ion channel activity"/>
    <property type="evidence" value="ECO:0007669"/>
    <property type="project" value="InterPro"/>
</dbReference>
<accession>A0A3P8GWX6</accession>
<dbReference type="EMBL" id="UZAN01042048">
    <property type="protein sequence ID" value="VDP74814.1"/>
    <property type="molecule type" value="Genomic_DNA"/>
</dbReference>
<dbReference type="PRINTS" id="PR00177">
    <property type="entry name" value="NMDARECEPTOR"/>
</dbReference>
<evidence type="ECO:0000256" key="8">
    <source>
        <dbReference type="ARBA" id="ARBA00023170"/>
    </source>
</evidence>
<keyword evidence="14" id="KW-1015">Disulfide bond</keyword>
<name>A0A3P8GWX6_9TREM</name>
<keyword evidence="9" id="KW-0325">Glycoprotein</keyword>
<proteinExistence type="predicted"/>
<feature type="binding site" evidence="12">
    <location>
        <position position="244"/>
    </location>
    <ligand>
        <name>L-glutamate</name>
        <dbReference type="ChEBI" id="CHEBI:29985"/>
    </ligand>
</feature>
<dbReference type="PANTHER" id="PTHR18966">
    <property type="entry name" value="IONOTROPIC GLUTAMATE RECEPTOR"/>
    <property type="match status" value="1"/>
</dbReference>
<dbReference type="AlphaFoldDB" id="A0A3P8GWX6"/>
<feature type="transmembrane region" description="Helical" evidence="16">
    <location>
        <begin position="159"/>
        <end position="179"/>
    </location>
</feature>
<keyword evidence="7 16" id="KW-0472">Membrane</keyword>
<dbReference type="FunFam" id="1.10.287.70:FF:000143">
    <property type="entry name" value="Probable glutamate receptor"/>
    <property type="match status" value="1"/>
</dbReference>
<evidence type="ECO:0000256" key="3">
    <source>
        <dbReference type="ARBA" id="ARBA00022475"/>
    </source>
</evidence>
<evidence type="ECO:0000256" key="9">
    <source>
        <dbReference type="ARBA" id="ARBA00023180"/>
    </source>
</evidence>
<evidence type="ECO:0000256" key="14">
    <source>
        <dbReference type="PIRSR" id="PIRSR601508-3"/>
    </source>
</evidence>
<evidence type="ECO:0000256" key="5">
    <source>
        <dbReference type="ARBA" id="ARBA00022989"/>
    </source>
</evidence>
<dbReference type="InterPro" id="IPR001320">
    <property type="entry name" value="Iontro_rcpt_C"/>
</dbReference>
<keyword evidence="4 16" id="KW-0812">Transmembrane</keyword>
<dbReference type="Pfam" id="PF10613">
    <property type="entry name" value="Lig_chan-Glu_bd"/>
    <property type="match status" value="1"/>
</dbReference>
<evidence type="ECO:0000256" key="11">
    <source>
        <dbReference type="ARBA" id="ARBA00023303"/>
    </source>
</evidence>
<evidence type="ECO:0000256" key="1">
    <source>
        <dbReference type="ARBA" id="ARBA00004651"/>
    </source>
</evidence>
<keyword evidence="8" id="KW-0675">Receptor</keyword>
<dbReference type="Gene3D" id="3.40.190.10">
    <property type="entry name" value="Periplasmic binding protein-like II"/>
    <property type="match status" value="2"/>
</dbReference>
<keyword evidence="19" id="KW-1185">Reference proteome</keyword>
<dbReference type="Gene3D" id="1.10.287.70">
    <property type="match status" value="1"/>
</dbReference>
<dbReference type="InterPro" id="IPR015683">
    <property type="entry name" value="Ionotropic_Glu_rcpt"/>
</dbReference>
<feature type="binding site" evidence="12">
    <location>
        <position position="47"/>
    </location>
    <ligand>
        <name>L-glutamate</name>
        <dbReference type="ChEBI" id="CHEBI:29985"/>
    </ligand>
</feature>
<dbReference type="InterPro" id="IPR001508">
    <property type="entry name" value="Iono_Glu_rcpt_met"/>
</dbReference>
<keyword evidence="5 16" id="KW-1133">Transmembrane helix</keyword>
<evidence type="ECO:0000313" key="18">
    <source>
        <dbReference type="EMBL" id="VDP74814.1"/>
    </source>
</evidence>
<dbReference type="SUPFAM" id="SSF53850">
    <property type="entry name" value="Periplasmic binding protein-like II"/>
    <property type="match status" value="1"/>
</dbReference>
<dbReference type="Proteomes" id="UP000272942">
    <property type="component" value="Unassembled WGS sequence"/>
</dbReference>
<evidence type="ECO:0000256" key="4">
    <source>
        <dbReference type="ARBA" id="ARBA00022692"/>
    </source>
</evidence>
<evidence type="ECO:0000256" key="6">
    <source>
        <dbReference type="ARBA" id="ARBA00023065"/>
    </source>
</evidence>
<keyword evidence="2" id="KW-0813">Transport</keyword>
<evidence type="ECO:0000256" key="13">
    <source>
        <dbReference type="PIRSR" id="PIRSR601508-2"/>
    </source>
</evidence>
<dbReference type="InterPro" id="IPR019594">
    <property type="entry name" value="Glu/Gly-bd"/>
</dbReference>
<keyword evidence="6" id="KW-0406">Ion transport</keyword>
<keyword evidence="10" id="KW-1071">Ligand-gated ion channel</keyword>
<dbReference type="Pfam" id="PF00060">
    <property type="entry name" value="Lig_chan"/>
    <property type="match status" value="1"/>
</dbReference>
<keyword evidence="3" id="KW-1003">Cell membrane</keyword>
<evidence type="ECO:0000256" key="7">
    <source>
        <dbReference type="ARBA" id="ARBA00023136"/>
    </source>
</evidence>
<feature type="site" description="Crucial to convey clamshell closure to channel opening" evidence="13">
    <location>
        <position position="192"/>
    </location>
</feature>
<feature type="disulfide bond" evidence="14">
    <location>
        <begin position="256"/>
        <end position="312"/>
    </location>
</feature>
<dbReference type="GO" id="GO:0038023">
    <property type="term" value="F:signaling receptor activity"/>
    <property type="evidence" value="ECO:0007669"/>
    <property type="project" value="InterPro"/>
</dbReference>
<feature type="transmembrane region" description="Helical" evidence="16">
    <location>
        <begin position="87"/>
        <end position="106"/>
    </location>
</feature>
<evidence type="ECO:0000259" key="17">
    <source>
        <dbReference type="SMART" id="SM00079"/>
    </source>
</evidence>
<dbReference type="GO" id="GO:0005886">
    <property type="term" value="C:plasma membrane"/>
    <property type="evidence" value="ECO:0007669"/>
    <property type="project" value="UniProtKB-SubCell"/>
</dbReference>